<reference evidence="1" key="1">
    <citation type="submission" date="2021-02" db="EMBL/GenBank/DDBJ databases">
        <authorList>
            <person name="Nowell W R."/>
        </authorList>
    </citation>
    <scope>NUCLEOTIDE SEQUENCE</scope>
</reference>
<dbReference type="Proteomes" id="UP000663854">
    <property type="component" value="Unassembled WGS sequence"/>
</dbReference>
<name>A0A815P2T1_9BILA</name>
<feature type="non-terminal residue" evidence="1">
    <location>
        <position position="43"/>
    </location>
</feature>
<dbReference type="AlphaFoldDB" id="A0A815P2T1"/>
<accession>A0A815P2T1</accession>
<proteinExistence type="predicted"/>
<evidence type="ECO:0000313" key="1">
    <source>
        <dbReference type="EMBL" id="CAF1443373.1"/>
    </source>
</evidence>
<dbReference type="EMBL" id="CAJNOH010006864">
    <property type="protein sequence ID" value="CAF1443373.1"/>
    <property type="molecule type" value="Genomic_DNA"/>
</dbReference>
<evidence type="ECO:0000313" key="2">
    <source>
        <dbReference type="EMBL" id="CAF1636539.1"/>
    </source>
</evidence>
<dbReference type="Proteomes" id="UP000663870">
    <property type="component" value="Unassembled WGS sequence"/>
</dbReference>
<dbReference type="EMBL" id="CAJNOL010008475">
    <property type="protein sequence ID" value="CAF1636539.1"/>
    <property type="molecule type" value="Genomic_DNA"/>
</dbReference>
<evidence type="ECO:0000313" key="3">
    <source>
        <dbReference type="Proteomes" id="UP000663854"/>
    </source>
</evidence>
<comment type="caution">
    <text evidence="1">The sequence shown here is derived from an EMBL/GenBank/DDBJ whole genome shotgun (WGS) entry which is preliminary data.</text>
</comment>
<evidence type="ECO:0000313" key="4">
    <source>
        <dbReference type="Proteomes" id="UP000663870"/>
    </source>
</evidence>
<keyword evidence="4" id="KW-1185">Reference proteome</keyword>
<sequence length="43" mass="5003">MIDLTPFSIVSPTSSPNFDTLDQSFMYTQLLKEIILEMKYDDN</sequence>
<organism evidence="1 3">
    <name type="scientific">Rotaria sordida</name>
    <dbReference type="NCBI Taxonomy" id="392033"/>
    <lineage>
        <taxon>Eukaryota</taxon>
        <taxon>Metazoa</taxon>
        <taxon>Spiralia</taxon>
        <taxon>Gnathifera</taxon>
        <taxon>Rotifera</taxon>
        <taxon>Eurotatoria</taxon>
        <taxon>Bdelloidea</taxon>
        <taxon>Philodinida</taxon>
        <taxon>Philodinidae</taxon>
        <taxon>Rotaria</taxon>
    </lineage>
</organism>
<gene>
    <name evidence="2" type="ORF">JXQ802_LOCUS52572</name>
    <name evidence="1" type="ORF">PYM288_LOCUS36236</name>
</gene>
<protein>
    <submittedName>
        <fullName evidence="1">Uncharacterized protein</fullName>
    </submittedName>
</protein>